<keyword evidence="3" id="KW-1185">Reference proteome</keyword>
<evidence type="ECO:0000313" key="2">
    <source>
        <dbReference type="EMBL" id="QXM05516.1"/>
    </source>
</evidence>
<proteinExistence type="predicted"/>
<reference evidence="2" key="1">
    <citation type="submission" date="2021-07" db="EMBL/GenBank/DDBJ databases">
        <title>Complete genome sequence of Crassaminicella sp. 143-21, isolated from a deep-sea hydrothermal vent.</title>
        <authorList>
            <person name="Li X."/>
        </authorList>
    </citation>
    <scope>NUCLEOTIDE SEQUENCE</scope>
    <source>
        <strain evidence="2">143-21</strain>
    </source>
</reference>
<feature type="region of interest" description="Disordered" evidence="1">
    <location>
        <begin position="27"/>
        <end position="57"/>
    </location>
</feature>
<feature type="compositionally biased region" description="Pro residues" evidence="1">
    <location>
        <begin position="34"/>
        <end position="46"/>
    </location>
</feature>
<accession>A0ABX8R9N0</accession>
<organism evidence="2 3">
    <name type="scientific">Crassaminicella indica</name>
    <dbReference type="NCBI Taxonomy" id="2855394"/>
    <lineage>
        <taxon>Bacteria</taxon>
        <taxon>Bacillati</taxon>
        <taxon>Bacillota</taxon>
        <taxon>Clostridia</taxon>
        <taxon>Eubacteriales</taxon>
        <taxon>Clostridiaceae</taxon>
        <taxon>Crassaminicella</taxon>
    </lineage>
</organism>
<sequence length="129" mass="14921">MFNDFPNYYYPWMPMYPMTPSMPMPSNHEEAMPPNNPSPITPPATQIPPNFDFEPGPPVQDDINYTQGYLKTQIGEYVKIEFLIGTNMLIDREGKLLDVGISYIVIQEPETDNYLVCDIYSIKFVEIFK</sequence>
<name>A0ABX8R9N0_9CLOT</name>
<protein>
    <submittedName>
        <fullName evidence="2">Uncharacterized protein</fullName>
    </submittedName>
</protein>
<evidence type="ECO:0000313" key="3">
    <source>
        <dbReference type="Proteomes" id="UP000886818"/>
    </source>
</evidence>
<dbReference type="RefSeq" id="WP_218282214.1">
    <property type="nucleotide sequence ID" value="NZ_CP078093.1"/>
</dbReference>
<evidence type="ECO:0000256" key="1">
    <source>
        <dbReference type="SAM" id="MobiDB-lite"/>
    </source>
</evidence>
<dbReference type="EMBL" id="CP078093">
    <property type="protein sequence ID" value="QXM05516.1"/>
    <property type="molecule type" value="Genomic_DNA"/>
</dbReference>
<gene>
    <name evidence="2" type="ORF">KVH43_09030</name>
</gene>
<dbReference type="Proteomes" id="UP000886818">
    <property type="component" value="Chromosome"/>
</dbReference>